<dbReference type="SUPFAM" id="SSF50685">
    <property type="entry name" value="Barwin-like endoglucanases"/>
    <property type="match status" value="1"/>
</dbReference>
<dbReference type="Pfam" id="PF06725">
    <property type="entry name" value="3D"/>
    <property type="match status" value="1"/>
</dbReference>
<comment type="caution">
    <text evidence="5">The sequence shown here is derived from an EMBL/GenBank/DDBJ whole genome shotgun (WGS) entry which is preliminary data.</text>
</comment>
<dbReference type="OrthoDB" id="9798935at2"/>
<dbReference type="Proteomes" id="UP000247978">
    <property type="component" value="Unassembled WGS sequence"/>
</dbReference>
<feature type="signal peptide" evidence="3">
    <location>
        <begin position="1"/>
        <end position="19"/>
    </location>
</feature>
<dbReference type="GO" id="GO:0009254">
    <property type="term" value="P:peptidoglycan turnover"/>
    <property type="evidence" value="ECO:0007669"/>
    <property type="project" value="InterPro"/>
</dbReference>
<dbReference type="InterPro" id="IPR036779">
    <property type="entry name" value="LysM_dom_sf"/>
</dbReference>
<dbReference type="PROSITE" id="PS51782">
    <property type="entry name" value="LYSM"/>
    <property type="match status" value="2"/>
</dbReference>
<reference evidence="5 6" key="1">
    <citation type="submission" date="2018-05" db="EMBL/GenBank/DDBJ databases">
        <title>Genomic Encyclopedia of Type Strains, Phase IV (KMG-IV): sequencing the most valuable type-strain genomes for metagenomic binning, comparative biology and taxonomic classification.</title>
        <authorList>
            <person name="Goeker M."/>
        </authorList>
    </citation>
    <scope>NUCLEOTIDE SEQUENCE [LARGE SCALE GENOMIC DNA]</scope>
    <source>
        <strain evidence="5 6">DSM 28556</strain>
    </source>
</reference>
<feature type="compositionally biased region" description="Basic and acidic residues" evidence="2">
    <location>
        <begin position="131"/>
        <end position="153"/>
    </location>
</feature>
<evidence type="ECO:0000313" key="5">
    <source>
        <dbReference type="EMBL" id="PXW88030.1"/>
    </source>
</evidence>
<dbReference type="CDD" id="cd00118">
    <property type="entry name" value="LysM"/>
    <property type="match status" value="2"/>
</dbReference>
<dbReference type="Pfam" id="PF01476">
    <property type="entry name" value="LysM"/>
    <property type="match status" value="2"/>
</dbReference>
<feature type="chain" id="PRO_5015967670" evidence="3">
    <location>
        <begin position="20"/>
        <end position="250"/>
    </location>
</feature>
<dbReference type="InterPro" id="IPR018392">
    <property type="entry name" value="LysM"/>
</dbReference>
<dbReference type="Gene3D" id="2.40.40.10">
    <property type="entry name" value="RlpA-like domain"/>
    <property type="match status" value="1"/>
</dbReference>
<dbReference type="GO" id="GO:0004553">
    <property type="term" value="F:hydrolase activity, hydrolyzing O-glycosyl compounds"/>
    <property type="evidence" value="ECO:0007669"/>
    <property type="project" value="InterPro"/>
</dbReference>
<feature type="domain" description="LysM" evidence="4">
    <location>
        <begin position="77"/>
        <end position="120"/>
    </location>
</feature>
<dbReference type="PANTHER" id="PTHR39160:SF6">
    <property type="entry name" value="CELL WALL-BINDING PROTEIN YOCH"/>
    <property type="match status" value="1"/>
</dbReference>
<dbReference type="AlphaFoldDB" id="A0A2V3W293"/>
<dbReference type="Gene3D" id="3.10.350.10">
    <property type="entry name" value="LysM domain"/>
    <property type="match status" value="2"/>
</dbReference>
<dbReference type="InterPro" id="IPR036908">
    <property type="entry name" value="RlpA-like_sf"/>
</dbReference>
<dbReference type="PANTHER" id="PTHR39160">
    <property type="entry name" value="CELL WALL-BINDING PROTEIN YOCH"/>
    <property type="match status" value="1"/>
</dbReference>
<dbReference type="GO" id="GO:0019867">
    <property type="term" value="C:outer membrane"/>
    <property type="evidence" value="ECO:0007669"/>
    <property type="project" value="InterPro"/>
</dbReference>
<sequence length="250" mass="27107">MKKLVVAFTTFSVIFTVSAAINVSAEEHKVQEKESLWSIAQKYDTSVQSLIEINELDSTIIHPGQHITITQEESSKKSYTVKKGDTLSEIGEEYNVSVNKLMDWNNLSNTTIRIGQELKINHPSKENNNAKVEKKQNNKVKAAKESNEGKQDPAAKTITVTATAYTAKCEGCSGVTATGIDLTNNPDKKVIAVDPSVIPLGTEVYVEGYGKAIAGDTGGAIKGKKIDVHVPTEAKAMNWGVKTVEVTILD</sequence>
<organism evidence="5 6">
    <name type="scientific">Pseudogracilibacillus auburnensis</name>
    <dbReference type="NCBI Taxonomy" id="1494959"/>
    <lineage>
        <taxon>Bacteria</taxon>
        <taxon>Bacillati</taxon>
        <taxon>Bacillota</taxon>
        <taxon>Bacilli</taxon>
        <taxon>Bacillales</taxon>
        <taxon>Bacillaceae</taxon>
        <taxon>Pseudogracilibacillus</taxon>
    </lineage>
</organism>
<feature type="region of interest" description="Disordered" evidence="2">
    <location>
        <begin position="121"/>
        <end position="153"/>
    </location>
</feature>
<keyword evidence="6" id="KW-1185">Reference proteome</keyword>
<dbReference type="RefSeq" id="WP_110394849.1">
    <property type="nucleotide sequence ID" value="NZ_JBHUHB010000001.1"/>
</dbReference>
<gene>
    <name evidence="5" type="ORF">DFR56_104181</name>
</gene>
<proteinExistence type="predicted"/>
<name>A0A2V3W293_9BACI</name>
<dbReference type="SMART" id="SM00257">
    <property type="entry name" value="LysM"/>
    <property type="match status" value="2"/>
</dbReference>
<evidence type="ECO:0000259" key="4">
    <source>
        <dbReference type="PROSITE" id="PS51782"/>
    </source>
</evidence>
<dbReference type="InterPro" id="IPR051933">
    <property type="entry name" value="Resuscitation_pf_RpfB"/>
</dbReference>
<evidence type="ECO:0000256" key="1">
    <source>
        <dbReference type="ARBA" id="ARBA00022729"/>
    </source>
</evidence>
<dbReference type="InterPro" id="IPR010611">
    <property type="entry name" value="3D_dom"/>
</dbReference>
<evidence type="ECO:0000313" key="6">
    <source>
        <dbReference type="Proteomes" id="UP000247978"/>
    </source>
</evidence>
<dbReference type="EMBL" id="QJJQ01000004">
    <property type="protein sequence ID" value="PXW88030.1"/>
    <property type="molecule type" value="Genomic_DNA"/>
</dbReference>
<feature type="domain" description="LysM" evidence="4">
    <location>
        <begin position="26"/>
        <end position="69"/>
    </location>
</feature>
<evidence type="ECO:0000256" key="3">
    <source>
        <dbReference type="SAM" id="SignalP"/>
    </source>
</evidence>
<evidence type="ECO:0000256" key="2">
    <source>
        <dbReference type="SAM" id="MobiDB-lite"/>
    </source>
</evidence>
<dbReference type="CDD" id="cd22786">
    <property type="entry name" value="DPBB_YuiC-like"/>
    <property type="match status" value="1"/>
</dbReference>
<accession>A0A2V3W293</accession>
<dbReference type="SUPFAM" id="SSF54106">
    <property type="entry name" value="LysM domain"/>
    <property type="match status" value="2"/>
</dbReference>
<keyword evidence="1 3" id="KW-0732">Signal</keyword>
<protein>
    <submittedName>
        <fullName evidence="5">3D (Asp-Asp-Asp) domain-containing protein</fullName>
    </submittedName>
</protein>